<dbReference type="InterPro" id="IPR036397">
    <property type="entry name" value="RNaseH_sf"/>
</dbReference>
<reference evidence="4" key="2">
    <citation type="submission" date="2022-01" db="EMBL/GenBank/DDBJ databases">
        <authorList>
            <person name="Yamashiro T."/>
            <person name="Shiraishi A."/>
            <person name="Satake H."/>
            <person name="Nakayama K."/>
        </authorList>
    </citation>
    <scope>NUCLEOTIDE SEQUENCE</scope>
</reference>
<dbReference type="PROSITE" id="PS50879">
    <property type="entry name" value="RNASE_H_1"/>
    <property type="match status" value="1"/>
</dbReference>
<evidence type="ECO:0000259" key="2">
    <source>
        <dbReference type="PROSITE" id="PS50879"/>
    </source>
</evidence>
<evidence type="ECO:0000313" key="5">
    <source>
        <dbReference type="Proteomes" id="UP001151760"/>
    </source>
</evidence>
<dbReference type="Pfam" id="PF00665">
    <property type="entry name" value="rve"/>
    <property type="match status" value="1"/>
</dbReference>
<dbReference type="InterPro" id="IPR043502">
    <property type="entry name" value="DNA/RNA_pol_sf"/>
</dbReference>
<keyword evidence="4" id="KW-0548">Nucleotidyltransferase</keyword>
<dbReference type="InterPro" id="IPR012337">
    <property type="entry name" value="RNaseH-like_sf"/>
</dbReference>
<name>A0ABQ4WD16_9ASTR</name>
<keyword evidence="4" id="KW-0695">RNA-directed DNA polymerase</keyword>
<dbReference type="Pfam" id="PF17919">
    <property type="entry name" value="RT_RNaseH_2"/>
    <property type="match status" value="1"/>
</dbReference>
<dbReference type="Proteomes" id="UP001151760">
    <property type="component" value="Unassembled WGS sequence"/>
</dbReference>
<dbReference type="GO" id="GO:0003964">
    <property type="term" value="F:RNA-directed DNA polymerase activity"/>
    <property type="evidence" value="ECO:0007669"/>
    <property type="project" value="UniProtKB-KW"/>
</dbReference>
<accession>A0ABQ4WD16</accession>
<sequence length="679" mass="77737">MQNLNKKIVALSRFLSKSAERTLPFMKTLKSCTSEKMIQWMKEADEAFRRMKECLELLLTMAIPTKGETLTMYLATSEEIVSAILMAERGKKQIPVYFVSRTLYGAELRYSELEKLILALVYAARKLRRYFQAHSIQVLSDKPIKQILAKLEKSGRIAKWAIELGDHEIEFKGRNSTKGQILADFLAETPPLENGEAKNEEVKRKEPEPENAWKLYTDGASSSDGSEVKEYTYALRFEFETTNNEAEYEALLAGLRIAKEMEIRELIIFVDSQLVANQVKGLFEARQPTIKQYLEKTMDLLSSFLSYSIEHIKREKNKKADALSKLASMTFSKLAKEVLVEVIQNKSITEKGVADIVREERDSWITPIREYLRPGTLLDDPQKARKLRIKAPLYKMMEEKLYRRSYLSPWLRCVGPMQAKNIIKEVRGGSCGMHSGPRSVVSKITRLGYYWPSMHKDAKELIQKCEACQIYSLVPRKPKQEMTSIMSAWPFSQWGIDIVGPLPTTPRGARFLVVAIDYFTKWVESKPLISTTRKHMEKSVWEHIVCKFGRPHIIISDNGKQFVEGTFPIFCKELGTLQASTSFYHPQANGQVEVTNREIIKGMERRLGKAHQAWIDELPQVLWAHRTTPKSSNGKTPFSLVYGLEAVIPIEISVETKRVQDFDPKENETKRGDGETGHT</sequence>
<dbReference type="PANTHER" id="PTHR48475">
    <property type="entry name" value="RIBONUCLEASE H"/>
    <property type="match status" value="1"/>
</dbReference>
<dbReference type="SUPFAM" id="SSF56672">
    <property type="entry name" value="DNA/RNA polymerases"/>
    <property type="match status" value="1"/>
</dbReference>
<dbReference type="Pfam" id="PF17921">
    <property type="entry name" value="Integrase_H2C2"/>
    <property type="match status" value="1"/>
</dbReference>
<dbReference type="Pfam" id="PF13456">
    <property type="entry name" value="RVT_3"/>
    <property type="match status" value="1"/>
</dbReference>
<feature type="domain" description="RNase H type-1" evidence="2">
    <location>
        <begin position="209"/>
        <end position="329"/>
    </location>
</feature>
<dbReference type="InterPro" id="IPR002156">
    <property type="entry name" value="RNaseH_domain"/>
</dbReference>
<feature type="domain" description="Integrase catalytic" evidence="3">
    <location>
        <begin position="486"/>
        <end position="645"/>
    </location>
</feature>
<evidence type="ECO:0000313" key="4">
    <source>
        <dbReference type="EMBL" id="GJS50725.1"/>
    </source>
</evidence>
<gene>
    <name evidence="4" type="ORF">Tco_0624087</name>
</gene>
<dbReference type="InterPro" id="IPR001584">
    <property type="entry name" value="Integrase_cat-core"/>
</dbReference>
<dbReference type="CDD" id="cd09279">
    <property type="entry name" value="RNase_HI_like"/>
    <property type="match status" value="1"/>
</dbReference>
<evidence type="ECO:0000259" key="3">
    <source>
        <dbReference type="PROSITE" id="PS50994"/>
    </source>
</evidence>
<dbReference type="PROSITE" id="PS50994">
    <property type="entry name" value="INTEGRASE"/>
    <property type="match status" value="1"/>
</dbReference>
<reference evidence="4" key="1">
    <citation type="journal article" date="2022" name="Int. J. Mol. Sci.">
        <title>Draft Genome of Tanacetum Coccineum: Genomic Comparison of Closely Related Tanacetum-Family Plants.</title>
        <authorList>
            <person name="Yamashiro T."/>
            <person name="Shiraishi A."/>
            <person name="Nakayama K."/>
            <person name="Satake H."/>
        </authorList>
    </citation>
    <scope>NUCLEOTIDE SEQUENCE</scope>
</reference>
<protein>
    <submittedName>
        <fullName evidence="4">Reverse transcriptase domain-containing protein</fullName>
    </submittedName>
</protein>
<dbReference type="Gene3D" id="1.10.340.70">
    <property type="match status" value="1"/>
</dbReference>
<keyword evidence="4" id="KW-0808">Transferase</keyword>
<dbReference type="Gene3D" id="3.30.420.10">
    <property type="entry name" value="Ribonuclease H-like superfamily/Ribonuclease H"/>
    <property type="match status" value="2"/>
</dbReference>
<keyword evidence="5" id="KW-1185">Reference proteome</keyword>
<dbReference type="EMBL" id="BQNB010008536">
    <property type="protein sequence ID" value="GJS50725.1"/>
    <property type="molecule type" value="Genomic_DNA"/>
</dbReference>
<organism evidence="4 5">
    <name type="scientific">Tanacetum coccineum</name>
    <dbReference type="NCBI Taxonomy" id="301880"/>
    <lineage>
        <taxon>Eukaryota</taxon>
        <taxon>Viridiplantae</taxon>
        <taxon>Streptophyta</taxon>
        <taxon>Embryophyta</taxon>
        <taxon>Tracheophyta</taxon>
        <taxon>Spermatophyta</taxon>
        <taxon>Magnoliopsida</taxon>
        <taxon>eudicotyledons</taxon>
        <taxon>Gunneridae</taxon>
        <taxon>Pentapetalae</taxon>
        <taxon>asterids</taxon>
        <taxon>campanulids</taxon>
        <taxon>Asterales</taxon>
        <taxon>Asteraceae</taxon>
        <taxon>Asteroideae</taxon>
        <taxon>Anthemideae</taxon>
        <taxon>Anthemidinae</taxon>
        <taxon>Tanacetum</taxon>
    </lineage>
</organism>
<feature type="region of interest" description="Disordered" evidence="1">
    <location>
        <begin position="659"/>
        <end position="679"/>
    </location>
</feature>
<evidence type="ECO:0000256" key="1">
    <source>
        <dbReference type="SAM" id="MobiDB-lite"/>
    </source>
</evidence>
<proteinExistence type="predicted"/>
<dbReference type="InterPro" id="IPR041577">
    <property type="entry name" value="RT_RNaseH_2"/>
</dbReference>
<dbReference type="InterPro" id="IPR041588">
    <property type="entry name" value="Integrase_H2C2"/>
</dbReference>
<dbReference type="SUPFAM" id="SSF53098">
    <property type="entry name" value="Ribonuclease H-like"/>
    <property type="match status" value="2"/>
</dbReference>
<dbReference type="PANTHER" id="PTHR48475:SF2">
    <property type="entry name" value="RIBONUCLEASE H"/>
    <property type="match status" value="1"/>
</dbReference>
<comment type="caution">
    <text evidence="4">The sequence shown here is derived from an EMBL/GenBank/DDBJ whole genome shotgun (WGS) entry which is preliminary data.</text>
</comment>